<keyword evidence="1" id="KW-0472">Membrane</keyword>
<dbReference type="STRING" id="155974.SAMN04487818_104574"/>
<accession>A0A1H9R4E0</accession>
<dbReference type="Pfam" id="PF20176">
    <property type="entry name" value="DUF6541"/>
    <property type="match status" value="1"/>
</dbReference>
<keyword evidence="1" id="KW-0812">Transmembrane</keyword>
<feature type="transmembrane region" description="Helical" evidence="1">
    <location>
        <begin position="99"/>
        <end position="118"/>
    </location>
</feature>
<keyword evidence="1" id="KW-1133">Transmembrane helix</keyword>
<evidence type="ECO:0008006" key="4">
    <source>
        <dbReference type="Google" id="ProtNLM"/>
    </source>
</evidence>
<evidence type="ECO:0000313" key="3">
    <source>
        <dbReference type="Proteomes" id="UP000199051"/>
    </source>
</evidence>
<feature type="transmembrane region" description="Helical" evidence="1">
    <location>
        <begin position="317"/>
        <end position="341"/>
    </location>
</feature>
<feature type="transmembrane region" description="Helical" evidence="1">
    <location>
        <begin position="444"/>
        <end position="465"/>
    </location>
</feature>
<dbReference type="Proteomes" id="UP000199051">
    <property type="component" value="Unassembled WGS sequence"/>
</dbReference>
<proteinExistence type="predicted"/>
<dbReference type="AlphaFoldDB" id="A0A1H9R4E0"/>
<dbReference type="EMBL" id="FOGI01000004">
    <property type="protein sequence ID" value="SER67594.1"/>
    <property type="molecule type" value="Genomic_DNA"/>
</dbReference>
<feature type="transmembrane region" description="Helical" evidence="1">
    <location>
        <begin position="243"/>
        <end position="266"/>
    </location>
</feature>
<feature type="transmembrane region" description="Helical" evidence="1">
    <location>
        <begin position="383"/>
        <end position="400"/>
    </location>
</feature>
<feature type="transmembrane region" description="Helical" evidence="1">
    <location>
        <begin position="26"/>
        <end position="49"/>
    </location>
</feature>
<feature type="transmembrane region" description="Helical" evidence="1">
    <location>
        <begin position="272"/>
        <end position="305"/>
    </location>
</feature>
<feature type="transmembrane region" description="Helical" evidence="1">
    <location>
        <begin position="488"/>
        <end position="510"/>
    </location>
</feature>
<feature type="transmembrane region" description="Helical" evidence="1">
    <location>
        <begin position="407"/>
        <end position="424"/>
    </location>
</feature>
<dbReference type="InterPro" id="IPR046671">
    <property type="entry name" value="DUF6541"/>
</dbReference>
<keyword evidence="3" id="KW-1185">Reference proteome</keyword>
<sequence>MALLFLTTVLVAGVPGALVGFASGLRGWVLVGTAPVVTFGVVGVAAPVLPKLGIAWNALTLLGVAVLLALVGFGVSRLARRWDGRWAEEEPVKPTWTRTHHLVVGGSVLLGAGIGLFASYRASRGFSAVPQWFDAAYHANAIRFIADTGDSAPSALKILTDPDAASYFYPNAFHALIAVVRQIGGFGVVPALDMANGAVIAVFVLSMAILVKVCTNSPALTAVTAVLSATVTTFPYDIQVWGPLFPLAAGIALVPAFLALLHRALIERTFGLLLTTALAGIGLLAIHSSVAVAAILLGGVLLLQHWITNRRRILPDLAAGAVIAVLAVVIGFGQISAFLGITVSSEDVAWPPTALPSDGFGRLLGASRAVGYPAWAAPYSATYPAWWFTVALIVGLIGVRKAKFRPLYWWLLGGLAFTVLYIGVAGYSAPLVRALSRPWWNDPWRIAALATPGLIVLAAIGVITFRDSLVTLYQKVTAKRESTERQRVLLPVIALGVVVVLFGALTRGFYLPRNTDRLRWLYLDGPVVSHTKLEAMDWLEKNVPKGTVVANDPHDGSPWMWAIDGVQPLFKVSVIGPVPPRKDGSNDAGVILNRLNDLDTDSTVRRAVDNLKVSYVFVSKGSVKADPMAPVAAGLQDLDEVSGLREVYRNADSTIYEVVR</sequence>
<feature type="transmembrane region" description="Helical" evidence="1">
    <location>
        <begin position="191"/>
        <end position="211"/>
    </location>
</feature>
<reference evidence="3" key="1">
    <citation type="submission" date="2016-10" db="EMBL/GenBank/DDBJ databases">
        <authorList>
            <person name="Varghese N."/>
            <person name="Submissions S."/>
        </authorList>
    </citation>
    <scope>NUCLEOTIDE SEQUENCE [LARGE SCALE GENOMIC DNA]</scope>
    <source>
        <strain evidence="3">DSM 44260</strain>
    </source>
</reference>
<gene>
    <name evidence="2" type="ORF">SAMN04487818_104574</name>
</gene>
<feature type="transmembrane region" description="Helical" evidence="1">
    <location>
        <begin position="56"/>
        <end position="79"/>
    </location>
</feature>
<evidence type="ECO:0000256" key="1">
    <source>
        <dbReference type="SAM" id="Phobius"/>
    </source>
</evidence>
<name>A0A1H9R4E0_9PSEU</name>
<protein>
    <recommendedName>
        <fullName evidence="4">Dolichyl-phosphate-mannose-protein mannosyltransferase</fullName>
    </recommendedName>
</protein>
<organism evidence="2 3">
    <name type="scientific">Actinokineospora terrae</name>
    <dbReference type="NCBI Taxonomy" id="155974"/>
    <lineage>
        <taxon>Bacteria</taxon>
        <taxon>Bacillati</taxon>
        <taxon>Actinomycetota</taxon>
        <taxon>Actinomycetes</taxon>
        <taxon>Pseudonocardiales</taxon>
        <taxon>Pseudonocardiaceae</taxon>
        <taxon>Actinokineospora</taxon>
    </lineage>
</organism>
<evidence type="ECO:0000313" key="2">
    <source>
        <dbReference type="EMBL" id="SER67594.1"/>
    </source>
</evidence>